<dbReference type="SUPFAM" id="SSF54001">
    <property type="entry name" value="Cysteine proteinases"/>
    <property type="match status" value="1"/>
</dbReference>
<feature type="region of interest" description="Disordered" evidence="1">
    <location>
        <begin position="99"/>
        <end position="192"/>
    </location>
</feature>
<feature type="compositionally biased region" description="Polar residues" evidence="1">
    <location>
        <begin position="182"/>
        <end position="192"/>
    </location>
</feature>
<evidence type="ECO:0000313" key="2">
    <source>
        <dbReference type="EMBL" id="KAJ6440931.1"/>
    </source>
</evidence>
<dbReference type="AlphaFoldDB" id="A0AB34FQH5"/>
<dbReference type="Gene3D" id="3.40.395.10">
    <property type="entry name" value="Adenoviral Proteinase, Chain A"/>
    <property type="match status" value="1"/>
</dbReference>
<sequence length="548" mass="61045">MASNSLATPVSTKTQFHPVGGENLHPPLSPAPTEPEHDRQTTTSIAVDTLIDQIALLANGDDHDELDRSLTQALLPRGSTEKSHIRDFALRLSDACLDVRPQEPPQSPPNYAHSRDTPQSSPVYTRIKFVAKESDGSNDVDRADTDPETPPEDPAGPKSEGRKTSQSPRQTRHGAFDHTRKIPTQNHVGQAQNVRHLDQSMDDFVDDCYDQIRRLNSPEVSQDTWVDLVSSMESNQSQQRWTDGSEWQALATSGQGDKTRTADHGIIASRQIQCRAGCLCTSARRKALRHGPSPSVGKEAQFFEHAARTWTEVGSLGDRVYTRHSVGELMLGKTSDTDLDRIIHDLHSDTSKKEVIRILQSQVHLLAKTGRTNETVFTSDLLCAGLSHRNQIPEHNEKAESFCLAVQKSVGDAPLTVTHESIHLDPKTLGTLAPNTWLNADVIMACLMVSDRLPWVRVGISVPMHCGGMTLRTVRRPFEVAASKIDSWRKETTDELVFFFVLFQMSNHFSLLEVNDRTKSIYHYDSMAADDDKENAEIKVGLQVWTFE</sequence>
<proteinExistence type="predicted"/>
<feature type="compositionally biased region" description="Polar residues" evidence="1">
    <location>
        <begin position="1"/>
        <end position="15"/>
    </location>
</feature>
<evidence type="ECO:0000313" key="3">
    <source>
        <dbReference type="Proteomes" id="UP001163105"/>
    </source>
</evidence>
<evidence type="ECO:0000256" key="1">
    <source>
        <dbReference type="SAM" id="MobiDB-lite"/>
    </source>
</evidence>
<organism evidence="2 3">
    <name type="scientific">Purpureocillium lavendulum</name>
    <dbReference type="NCBI Taxonomy" id="1247861"/>
    <lineage>
        <taxon>Eukaryota</taxon>
        <taxon>Fungi</taxon>
        <taxon>Dikarya</taxon>
        <taxon>Ascomycota</taxon>
        <taxon>Pezizomycotina</taxon>
        <taxon>Sordariomycetes</taxon>
        <taxon>Hypocreomycetidae</taxon>
        <taxon>Hypocreales</taxon>
        <taxon>Ophiocordycipitaceae</taxon>
        <taxon>Purpureocillium</taxon>
    </lineage>
</organism>
<reference evidence="2" key="1">
    <citation type="submission" date="2023-01" db="EMBL/GenBank/DDBJ databases">
        <title>The growth and conidiation of Purpureocillium lavendulum are regulated by nitrogen source and histone H3K14 acetylation.</title>
        <authorList>
            <person name="Tang P."/>
            <person name="Han J."/>
            <person name="Zhang C."/>
            <person name="Tang P."/>
            <person name="Qi F."/>
            <person name="Zhang K."/>
            <person name="Liang L."/>
        </authorList>
    </citation>
    <scope>NUCLEOTIDE SEQUENCE</scope>
    <source>
        <strain evidence="2">YMF1.00683</strain>
    </source>
</reference>
<gene>
    <name evidence="2" type="ORF">O9K51_06723</name>
</gene>
<comment type="caution">
    <text evidence="2">The sequence shown here is derived from an EMBL/GenBank/DDBJ whole genome shotgun (WGS) entry which is preliminary data.</text>
</comment>
<feature type="compositionally biased region" description="Basic and acidic residues" evidence="1">
    <location>
        <begin position="130"/>
        <end position="145"/>
    </location>
</feature>
<dbReference type="EMBL" id="JAQHRD010000005">
    <property type="protein sequence ID" value="KAJ6440931.1"/>
    <property type="molecule type" value="Genomic_DNA"/>
</dbReference>
<protein>
    <submittedName>
        <fullName evidence="2">DnaJ subfamily C member 21</fullName>
    </submittedName>
</protein>
<feature type="region of interest" description="Disordered" evidence="1">
    <location>
        <begin position="1"/>
        <end position="42"/>
    </location>
</feature>
<dbReference type="InterPro" id="IPR038765">
    <property type="entry name" value="Papain-like_cys_pep_sf"/>
</dbReference>
<name>A0AB34FQH5_9HYPO</name>
<accession>A0AB34FQH5</accession>
<keyword evidence="3" id="KW-1185">Reference proteome</keyword>
<dbReference type="Proteomes" id="UP001163105">
    <property type="component" value="Unassembled WGS sequence"/>
</dbReference>